<dbReference type="HAMAP" id="MF_01080">
    <property type="entry name" value="TruB_bact"/>
    <property type="match status" value="1"/>
</dbReference>
<dbReference type="GO" id="GO:0003723">
    <property type="term" value="F:RNA binding"/>
    <property type="evidence" value="ECO:0007669"/>
    <property type="project" value="InterPro"/>
</dbReference>
<comment type="function">
    <text evidence="5">Responsible for synthesis of pseudouridine from uracil-55 in the psi GC loop of transfer RNAs.</text>
</comment>
<proteinExistence type="inferred from homology"/>
<dbReference type="NCBIfam" id="TIGR00431">
    <property type="entry name" value="TruB"/>
    <property type="match status" value="1"/>
</dbReference>
<dbReference type="Pfam" id="PF01509">
    <property type="entry name" value="TruB_N"/>
    <property type="match status" value="1"/>
</dbReference>
<sequence length="307" mass="31929">MTTPSLGPSGVLLLDKPQGPTSHTLVAMTRRALGTRKVGHAGTLDPMATGLMILGVGGATRLLTYFVGDDKEYFATVRLGVSTNTEDAEGEVTATAAASAVAAVTPERVEAAMSALRGPISQIPSAVSAIKVDGVRAYKRVRDGEAVQLAARDVTISELELLASRSTIAEEQPVIDLDIRVSCSSGTYIRALARDLGAALSTGAHLTALRRTRVGDFGIEDAVAPDADDLGARLLAPAQAALRRFRGFEATAEQAADLRNGKKLRLETGADDGLLAAIDPDGDLIGIARAKAGVLKSEFNMPTEAKA</sequence>
<dbReference type="PANTHER" id="PTHR13767">
    <property type="entry name" value="TRNA-PSEUDOURIDINE SYNTHASE"/>
    <property type="match status" value="1"/>
</dbReference>
<evidence type="ECO:0000256" key="2">
    <source>
        <dbReference type="ARBA" id="ARBA00005642"/>
    </source>
</evidence>
<feature type="domain" description="tRNA pseudouridine synthase II TruB subfamily 2 C-terminal" evidence="7">
    <location>
        <begin position="249"/>
        <end position="301"/>
    </location>
</feature>
<evidence type="ECO:0000256" key="5">
    <source>
        <dbReference type="HAMAP-Rule" id="MF_01080"/>
    </source>
</evidence>
<evidence type="ECO:0000259" key="6">
    <source>
        <dbReference type="Pfam" id="PF01509"/>
    </source>
</evidence>
<feature type="domain" description="tRNA pseudouridylate synthase B C-terminal" evidence="8">
    <location>
        <begin position="190"/>
        <end position="228"/>
    </location>
</feature>
<dbReference type="Pfam" id="PF16198">
    <property type="entry name" value="TruB_C_2"/>
    <property type="match status" value="1"/>
</dbReference>
<evidence type="ECO:0000256" key="4">
    <source>
        <dbReference type="ARBA" id="ARBA00023235"/>
    </source>
</evidence>
<protein>
    <recommendedName>
        <fullName evidence="5">tRNA pseudouridine synthase B</fullName>
        <ecNumber evidence="5">5.4.99.25</ecNumber>
    </recommendedName>
    <alternativeName>
        <fullName evidence="5">tRNA pseudouridine(55) synthase</fullName>
        <shortName evidence="5">Psi55 synthase</shortName>
    </alternativeName>
    <alternativeName>
        <fullName evidence="5">tRNA pseudouridylate synthase</fullName>
    </alternativeName>
    <alternativeName>
        <fullName evidence="5">tRNA-uridine isomerase</fullName>
    </alternativeName>
</protein>
<dbReference type="EMBL" id="WBJX01000001">
    <property type="protein sequence ID" value="KAB1639780.1"/>
    <property type="molecule type" value="Genomic_DNA"/>
</dbReference>
<evidence type="ECO:0000256" key="3">
    <source>
        <dbReference type="ARBA" id="ARBA00022694"/>
    </source>
</evidence>
<dbReference type="GO" id="GO:1990481">
    <property type="term" value="P:mRNA pseudouridine synthesis"/>
    <property type="evidence" value="ECO:0007669"/>
    <property type="project" value="TreeGrafter"/>
</dbReference>
<dbReference type="Gene3D" id="3.30.2350.10">
    <property type="entry name" value="Pseudouridine synthase"/>
    <property type="match status" value="1"/>
</dbReference>
<dbReference type="GO" id="GO:0160148">
    <property type="term" value="F:tRNA pseudouridine(55) synthase activity"/>
    <property type="evidence" value="ECO:0007669"/>
    <property type="project" value="UniProtKB-EC"/>
</dbReference>
<dbReference type="GO" id="GO:0031119">
    <property type="term" value="P:tRNA pseudouridine synthesis"/>
    <property type="evidence" value="ECO:0007669"/>
    <property type="project" value="UniProtKB-UniRule"/>
</dbReference>
<dbReference type="EC" id="5.4.99.25" evidence="5"/>
<feature type="domain" description="Pseudouridine synthase II N-terminal" evidence="6">
    <location>
        <begin position="30"/>
        <end position="189"/>
    </location>
</feature>
<dbReference type="RefSeq" id="WP_151422932.1">
    <property type="nucleotide sequence ID" value="NZ_WBJX01000001.1"/>
</dbReference>
<dbReference type="SUPFAM" id="SSF55120">
    <property type="entry name" value="Pseudouridine synthase"/>
    <property type="match status" value="1"/>
</dbReference>
<dbReference type="Proteomes" id="UP000490386">
    <property type="component" value="Unassembled WGS sequence"/>
</dbReference>
<dbReference type="InterPro" id="IPR032819">
    <property type="entry name" value="TruB_C"/>
</dbReference>
<name>A0A7J5B8X8_9MICO</name>
<dbReference type="InterPro" id="IPR020103">
    <property type="entry name" value="PsdUridine_synth_cat_dom_sf"/>
</dbReference>
<dbReference type="Pfam" id="PF09142">
    <property type="entry name" value="TruB_C"/>
    <property type="match status" value="1"/>
</dbReference>
<comment type="caution">
    <text evidence="9">The sequence shown here is derived from an EMBL/GenBank/DDBJ whole genome shotgun (WGS) entry which is preliminary data.</text>
</comment>
<keyword evidence="3 5" id="KW-0819">tRNA processing</keyword>
<dbReference type="OrthoDB" id="9802309at2"/>
<feature type="active site" description="Nucleophile" evidence="5">
    <location>
        <position position="45"/>
    </location>
</feature>
<dbReference type="InterPro" id="IPR036974">
    <property type="entry name" value="PUA_sf"/>
</dbReference>
<keyword evidence="10" id="KW-1185">Reference proteome</keyword>
<dbReference type="InterPro" id="IPR014780">
    <property type="entry name" value="tRNA_psdUridine_synth_TruB"/>
</dbReference>
<gene>
    <name evidence="5 9" type="primary">truB</name>
    <name evidence="9" type="ORF">F8O03_05565</name>
</gene>
<evidence type="ECO:0000256" key="1">
    <source>
        <dbReference type="ARBA" id="ARBA00000385"/>
    </source>
</evidence>
<evidence type="ECO:0000259" key="8">
    <source>
        <dbReference type="Pfam" id="PF16198"/>
    </source>
</evidence>
<dbReference type="Gene3D" id="2.30.130.10">
    <property type="entry name" value="PUA domain"/>
    <property type="match status" value="1"/>
</dbReference>
<comment type="similarity">
    <text evidence="2 5">Belongs to the pseudouridine synthase TruB family. Type 1 subfamily.</text>
</comment>
<dbReference type="AlphaFoldDB" id="A0A7J5B8X8"/>
<organism evidence="9 10">
    <name type="scientific">Pseudoclavibacter terrae</name>
    <dbReference type="NCBI Taxonomy" id="1530195"/>
    <lineage>
        <taxon>Bacteria</taxon>
        <taxon>Bacillati</taxon>
        <taxon>Actinomycetota</taxon>
        <taxon>Actinomycetes</taxon>
        <taxon>Micrococcales</taxon>
        <taxon>Microbacteriaceae</taxon>
        <taxon>Pseudoclavibacter</taxon>
    </lineage>
</organism>
<dbReference type="PANTHER" id="PTHR13767:SF2">
    <property type="entry name" value="PSEUDOURIDYLATE SYNTHASE TRUB1"/>
    <property type="match status" value="1"/>
</dbReference>
<dbReference type="InterPro" id="IPR015225">
    <property type="entry name" value="tRNA_psdUridine_synth_fam2_C"/>
</dbReference>
<reference evidence="9 10" key="1">
    <citation type="submission" date="2019-09" db="EMBL/GenBank/DDBJ databases">
        <title>Phylogeny of genus Pseudoclavibacter and closely related genus.</title>
        <authorList>
            <person name="Li Y."/>
        </authorList>
    </citation>
    <scope>NUCLEOTIDE SEQUENCE [LARGE SCALE GENOMIC DNA]</scope>
    <source>
        <strain evidence="9 10">THG-MD12</strain>
    </source>
</reference>
<dbReference type="CDD" id="cd02573">
    <property type="entry name" value="PseudoU_synth_EcTruB"/>
    <property type="match status" value="1"/>
</dbReference>
<comment type="catalytic activity">
    <reaction evidence="1 5">
        <text>uridine(55) in tRNA = pseudouridine(55) in tRNA</text>
        <dbReference type="Rhea" id="RHEA:42532"/>
        <dbReference type="Rhea" id="RHEA-COMP:10101"/>
        <dbReference type="Rhea" id="RHEA-COMP:10102"/>
        <dbReference type="ChEBI" id="CHEBI:65314"/>
        <dbReference type="ChEBI" id="CHEBI:65315"/>
        <dbReference type="EC" id="5.4.99.25"/>
    </reaction>
</comment>
<evidence type="ECO:0000313" key="10">
    <source>
        <dbReference type="Proteomes" id="UP000490386"/>
    </source>
</evidence>
<dbReference type="InterPro" id="IPR002501">
    <property type="entry name" value="PsdUridine_synth_N"/>
</dbReference>
<accession>A0A7J5B8X8</accession>
<evidence type="ECO:0000259" key="7">
    <source>
        <dbReference type="Pfam" id="PF09142"/>
    </source>
</evidence>
<evidence type="ECO:0000313" key="9">
    <source>
        <dbReference type="EMBL" id="KAB1639780.1"/>
    </source>
</evidence>
<keyword evidence="4 5" id="KW-0413">Isomerase</keyword>